<dbReference type="Pfam" id="PF07654">
    <property type="entry name" value="C1-set"/>
    <property type="match status" value="1"/>
</dbReference>
<feature type="domain" description="Ig-like" evidence="1">
    <location>
        <begin position="96"/>
        <end position="174"/>
    </location>
</feature>
<dbReference type="InterPro" id="IPR003599">
    <property type="entry name" value="Ig_sub"/>
</dbReference>
<sequence length="300" mass="33833">MVTHTQNLCSAFNPSKVYTHTVNKRTNGSKVGGFFDLGSRLWVGVWPGSSLFECRFVKHTEPNNMFLKWTTNCLLFLTLIYLPHTGGWNVSSVIIGETVHLSCHSPPKHTYSFEIEWTKNGTNSNTTCKWRINKGIISSLNTCDPRFTFTKEPFQINIKDVQHNDSGIHSCKMTIIVPPPSLDYFTNMTLQVVVGPHLSLQKLNSSNDTCVLLLCSVEDLKPEQVNFTWSRGERSLHPFTSYALNSELRLCKPDWSEGDTITCYAKYSSTQTQKSIQLTSETTSDIGGSFYLPVTLTRTI</sequence>
<reference evidence="2" key="1">
    <citation type="submission" date="2025-08" db="UniProtKB">
        <authorList>
            <consortium name="RefSeq"/>
        </authorList>
    </citation>
    <scope>IDENTIFICATION</scope>
    <source>
        <tissue evidence="2">Muscle</tissue>
    </source>
</reference>
<gene>
    <name evidence="2" type="primary">LOC109062763</name>
</gene>
<protein>
    <submittedName>
        <fullName evidence="2">Uncharacterized protein LOC109062763</fullName>
    </submittedName>
</protein>
<dbReference type="InterPro" id="IPR003597">
    <property type="entry name" value="Ig_C1-set"/>
</dbReference>
<dbReference type="GeneID" id="109062763"/>
<accession>A0A9Q9YIZ9</accession>
<dbReference type="InterPro" id="IPR007110">
    <property type="entry name" value="Ig-like_dom"/>
</dbReference>
<dbReference type="SMART" id="SM00409">
    <property type="entry name" value="IG"/>
    <property type="match status" value="2"/>
</dbReference>
<organism evidence="2">
    <name type="scientific">Cyprinus carpio</name>
    <name type="common">Common carp</name>
    <dbReference type="NCBI Taxonomy" id="7962"/>
    <lineage>
        <taxon>Eukaryota</taxon>
        <taxon>Metazoa</taxon>
        <taxon>Chordata</taxon>
        <taxon>Craniata</taxon>
        <taxon>Vertebrata</taxon>
        <taxon>Euteleostomi</taxon>
        <taxon>Actinopterygii</taxon>
        <taxon>Neopterygii</taxon>
        <taxon>Teleostei</taxon>
        <taxon>Ostariophysi</taxon>
        <taxon>Cypriniformes</taxon>
        <taxon>Cyprinidae</taxon>
        <taxon>Cyprininae</taxon>
        <taxon>Cyprinus</taxon>
    </lineage>
</organism>
<evidence type="ECO:0000313" key="2">
    <source>
        <dbReference type="RefSeq" id="XP_042621104.1"/>
    </source>
</evidence>
<proteinExistence type="predicted"/>
<name>A0A9Q9YIZ9_CYPCA</name>
<dbReference type="OrthoDB" id="8893416at2759"/>
<dbReference type="Pfam" id="PF07686">
    <property type="entry name" value="V-set"/>
    <property type="match status" value="1"/>
</dbReference>
<dbReference type="InterPro" id="IPR013106">
    <property type="entry name" value="Ig_V-set"/>
</dbReference>
<dbReference type="PROSITE" id="PS50835">
    <property type="entry name" value="IG_LIKE"/>
    <property type="match status" value="2"/>
</dbReference>
<dbReference type="AlphaFoldDB" id="A0A9Q9YIZ9"/>
<dbReference type="RefSeq" id="XP_042621104.1">
    <property type="nucleotide sequence ID" value="XM_042765170.1"/>
</dbReference>
<dbReference type="KEGG" id="ccar:109062763"/>
<evidence type="ECO:0000259" key="1">
    <source>
        <dbReference type="PROSITE" id="PS50835"/>
    </source>
</evidence>
<feature type="domain" description="Ig-like" evidence="1">
    <location>
        <begin position="196"/>
        <end position="279"/>
    </location>
</feature>
<dbReference type="Proteomes" id="UP001155660">
    <property type="component" value="Chromosome A10"/>
</dbReference>